<evidence type="ECO:0000259" key="9">
    <source>
        <dbReference type="PROSITE" id="PS50928"/>
    </source>
</evidence>
<dbReference type="RefSeq" id="WP_099514609.1">
    <property type="nucleotide sequence ID" value="NZ_CP016618.1"/>
</dbReference>
<geneLocation type="plasmid" evidence="10">
    <name>unnamed3</name>
</geneLocation>
<feature type="domain" description="ABC transmembrane type-1" evidence="9">
    <location>
        <begin position="17"/>
        <end position="205"/>
    </location>
</feature>
<dbReference type="InterPro" id="IPR043429">
    <property type="entry name" value="ArtM/GltK/GlnP/TcyL/YhdX-like"/>
</dbReference>
<feature type="transmembrane region" description="Helical" evidence="8">
    <location>
        <begin position="184"/>
        <end position="202"/>
    </location>
</feature>
<dbReference type="GO" id="GO:0043190">
    <property type="term" value="C:ATP-binding cassette (ABC) transporter complex"/>
    <property type="evidence" value="ECO:0007669"/>
    <property type="project" value="InterPro"/>
</dbReference>
<evidence type="ECO:0000256" key="7">
    <source>
        <dbReference type="ARBA" id="ARBA00023136"/>
    </source>
</evidence>
<protein>
    <submittedName>
        <fullName evidence="10">Amino acid ABC transporter permease</fullName>
    </submittedName>
</protein>
<keyword evidence="7 8" id="KW-0472">Membrane</keyword>
<evidence type="ECO:0000256" key="3">
    <source>
        <dbReference type="ARBA" id="ARBA00022448"/>
    </source>
</evidence>
<dbReference type="InterPro" id="IPR010065">
    <property type="entry name" value="AA_ABC_transptr_permease_3TM"/>
</dbReference>
<dbReference type="GO" id="GO:0022857">
    <property type="term" value="F:transmembrane transporter activity"/>
    <property type="evidence" value="ECO:0007669"/>
    <property type="project" value="InterPro"/>
</dbReference>
<dbReference type="KEGG" id="moc:BB934_35825"/>
<feature type="transmembrane region" description="Helical" evidence="8">
    <location>
        <begin position="55"/>
        <end position="79"/>
    </location>
</feature>
<feature type="transmembrane region" description="Helical" evidence="8">
    <location>
        <begin position="85"/>
        <end position="105"/>
    </location>
</feature>
<dbReference type="Pfam" id="PF00528">
    <property type="entry name" value="BPD_transp_1"/>
    <property type="match status" value="1"/>
</dbReference>
<dbReference type="GO" id="GO:0006865">
    <property type="term" value="P:amino acid transport"/>
    <property type="evidence" value="ECO:0007669"/>
    <property type="project" value="TreeGrafter"/>
</dbReference>
<evidence type="ECO:0000256" key="1">
    <source>
        <dbReference type="ARBA" id="ARBA00004429"/>
    </source>
</evidence>
<keyword evidence="3 8" id="KW-0813">Transport</keyword>
<keyword evidence="5 8" id="KW-0812">Transmembrane</keyword>
<evidence type="ECO:0000256" key="2">
    <source>
        <dbReference type="ARBA" id="ARBA00010072"/>
    </source>
</evidence>
<dbReference type="EMBL" id="CP016618">
    <property type="protein sequence ID" value="ANY83625.1"/>
    <property type="molecule type" value="Genomic_DNA"/>
</dbReference>
<reference evidence="10" key="1">
    <citation type="submission" date="2016-07" db="EMBL/GenBank/DDBJ databases">
        <title>Microvirga ossetica sp. nov. a new species of rhizobia isolated from root nodules of the legume species Vicia alpestris Steven originated from North Ossetia region in the Caucasus.</title>
        <authorList>
            <person name="Safronova V.I."/>
            <person name="Kuznetsova I.G."/>
            <person name="Sazanova A.L."/>
            <person name="Belimov A."/>
            <person name="Andronov E."/>
            <person name="Osledkin Y.S."/>
            <person name="Onishchuk O.P."/>
            <person name="Kurchak O.N."/>
            <person name="Shaposhnikov A.I."/>
            <person name="Willems A."/>
            <person name="Tikhonovich I.A."/>
        </authorList>
    </citation>
    <scope>NUCLEOTIDE SEQUENCE [LARGE SCALE GENOMIC DNA]</scope>
    <source>
        <strain evidence="10">V5/3M</strain>
        <plasmid evidence="10">unnamed3</plasmid>
    </source>
</reference>
<accession>A0A1B2EUJ1</accession>
<dbReference type="InterPro" id="IPR035906">
    <property type="entry name" value="MetI-like_sf"/>
</dbReference>
<dbReference type="PANTHER" id="PTHR30614:SF34">
    <property type="entry name" value="BLR6398 PROTEIN"/>
    <property type="match status" value="1"/>
</dbReference>
<feature type="transmembrane region" description="Helical" evidence="8">
    <location>
        <begin position="20"/>
        <end position="43"/>
    </location>
</feature>
<dbReference type="Gene3D" id="1.10.3720.10">
    <property type="entry name" value="MetI-like"/>
    <property type="match status" value="1"/>
</dbReference>
<dbReference type="PANTHER" id="PTHR30614">
    <property type="entry name" value="MEMBRANE COMPONENT OF AMINO ACID ABC TRANSPORTER"/>
    <property type="match status" value="1"/>
</dbReference>
<name>A0A1B2EUJ1_9HYPH</name>
<evidence type="ECO:0000256" key="8">
    <source>
        <dbReference type="RuleBase" id="RU363032"/>
    </source>
</evidence>
<dbReference type="NCBIfam" id="TIGR01726">
    <property type="entry name" value="HEQRo_perm_3TM"/>
    <property type="match status" value="1"/>
</dbReference>
<evidence type="ECO:0000256" key="6">
    <source>
        <dbReference type="ARBA" id="ARBA00022989"/>
    </source>
</evidence>
<dbReference type="OrthoDB" id="7255919at2"/>
<keyword evidence="4" id="KW-1003">Cell membrane</keyword>
<dbReference type="InterPro" id="IPR000515">
    <property type="entry name" value="MetI-like"/>
</dbReference>
<dbReference type="AlphaFoldDB" id="A0A1B2EUJ1"/>
<comment type="similarity">
    <text evidence="2">Belongs to the binding-protein-dependent transport system permease family. HisMQ subfamily.</text>
</comment>
<dbReference type="SUPFAM" id="SSF161098">
    <property type="entry name" value="MetI-like"/>
    <property type="match status" value="1"/>
</dbReference>
<dbReference type="PROSITE" id="PS50928">
    <property type="entry name" value="ABC_TM1"/>
    <property type="match status" value="1"/>
</dbReference>
<dbReference type="CDD" id="cd06261">
    <property type="entry name" value="TM_PBP2"/>
    <property type="match status" value="1"/>
</dbReference>
<keyword evidence="6 8" id="KW-1133">Transmembrane helix</keyword>
<keyword evidence="10" id="KW-0614">Plasmid</keyword>
<proteinExistence type="inferred from homology"/>
<gene>
    <name evidence="10" type="ORF">BB934_35825</name>
</gene>
<sequence length="216" mass="23986">MMEFTLWDILRNLLLAARWTVLLSLVAFAGGGIAGLLVLLLRISKRPWLRRAAEMYIGAFQGTPLLMQLFLVFFGLPLLGFRIEAWTAAVVSLTLFASAFLAEIWRGGVEAVPRGQWEAAASLGLHRIRQLRLVILPQALTIARAPTVGFLVQLVKSTALTSIIGFDELLRTSNAINNATFQPFTVYGLGALIYFCLCFPLTQYARMLERSMAIPR</sequence>
<evidence type="ECO:0000256" key="5">
    <source>
        <dbReference type="ARBA" id="ARBA00022692"/>
    </source>
</evidence>
<evidence type="ECO:0000313" key="10">
    <source>
        <dbReference type="EMBL" id="ANY83625.1"/>
    </source>
</evidence>
<organism evidence="10">
    <name type="scientific">Microvirga ossetica</name>
    <dbReference type="NCBI Taxonomy" id="1882682"/>
    <lineage>
        <taxon>Bacteria</taxon>
        <taxon>Pseudomonadati</taxon>
        <taxon>Pseudomonadota</taxon>
        <taxon>Alphaproteobacteria</taxon>
        <taxon>Hyphomicrobiales</taxon>
        <taxon>Methylobacteriaceae</taxon>
        <taxon>Microvirga</taxon>
    </lineage>
</organism>
<evidence type="ECO:0000256" key="4">
    <source>
        <dbReference type="ARBA" id="ARBA00022475"/>
    </source>
</evidence>
<comment type="subcellular location">
    <subcellularLocation>
        <location evidence="1">Cell inner membrane</location>
        <topology evidence="1">Multi-pass membrane protein</topology>
    </subcellularLocation>
    <subcellularLocation>
        <location evidence="8">Cell membrane</location>
        <topology evidence="8">Multi-pass membrane protein</topology>
    </subcellularLocation>
</comment>